<keyword evidence="2" id="KW-1185">Reference proteome</keyword>
<sequence length="194" mass="21790">MSSSNRLQLTFWVRYVGPLRRSAGTLPSVAATLAAKMAAARDAYGMKAKLRAPPTFYHDLQQLPNLRLNQVPVYAADKRPPLCWNLAMSAQLGRLSRSLTPIGPRGRGKPLADFMSNQTASSKRLLLLCRVAPLRLRMQSARKFAARRDLRMSQTASLKRFLIKTTRFTPAFARVSPPIYASARSFRHLDYRTA</sequence>
<proteinExistence type="predicted"/>
<organism evidence="1 2">
    <name type="scientific">Pseudozyma hubeiensis (strain SY62)</name>
    <name type="common">Yeast</name>
    <dbReference type="NCBI Taxonomy" id="1305764"/>
    <lineage>
        <taxon>Eukaryota</taxon>
        <taxon>Fungi</taxon>
        <taxon>Dikarya</taxon>
        <taxon>Basidiomycota</taxon>
        <taxon>Ustilaginomycotina</taxon>
        <taxon>Ustilaginomycetes</taxon>
        <taxon>Ustilaginales</taxon>
        <taxon>Ustilaginaceae</taxon>
        <taxon>Pseudozyma</taxon>
    </lineage>
</organism>
<dbReference type="EMBL" id="DF238782">
    <property type="protein sequence ID" value="GAC94035.1"/>
    <property type="molecule type" value="Genomic_DNA"/>
</dbReference>
<gene>
    <name evidence="1" type="ORF">PHSY_001604</name>
</gene>
<reference evidence="2" key="1">
    <citation type="journal article" date="2013" name="Genome Announc.">
        <title>Draft genome sequence of the basidiomycetous yeast-like fungus Pseudozyma hubeiensis SY62, which produces an abundant amount of the biosurfactant mannosylerythritol lipids.</title>
        <authorList>
            <person name="Konishi M."/>
            <person name="Hatada Y."/>
            <person name="Horiuchi J."/>
        </authorList>
    </citation>
    <scope>NUCLEOTIDE SEQUENCE [LARGE SCALE GENOMIC DNA]</scope>
    <source>
        <strain evidence="2">SY62</strain>
    </source>
</reference>
<dbReference type="AlphaFoldDB" id="R9P7F5"/>
<dbReference type="GeneID" id="24106901"/>
<dbReference type="HOGENOM" id="CLU_1403003_0_0_1"/>
<name>R9P7F5_PSEHS</name>
<evidence type="ECO:0000313" key="2">
    <source>
        <dbReference type="Proteomes" id="UP000014071"/>
    </source>
</evidence>
<protein>
    <submittedName>
        <fullName evidence="1">Uncharacterized protein</fullName>
    </submittedName>
</protein>
<accession>R9P7F5</accession>
<evidence type="ECO:0000313" key="1">
    <source>
        <dbReference type="EMBL" id="GAC94035.1"/>
    </source>
</evidence>
<dbReference type="RefSeq" id="XP_012187622.1">
    <property type="nucleotide sequence ID" value="XM_012332232.1"/>
</dbReference>
<dbReference type="Proteomes" id="UP000014071">
    <property type="component" value="Unassembled WGS sequence"/>
</dbReference>